<evidence type="ECO:0000313" key="9">
    <source>
        <dbReference type="Proteomes" id="UP000461768"/>
    </source>
</evidence>
<organism evidence="8 9">
    <name type="scientific">Candidatus Galacturonatibacter soehngenii</name>
    <dbReference type="NCBI Taxonomy" id="2307010"/>
    <lineage>
        <taxon>Bacteria</taxon>
        <taxon>Bacillati</taxon>
        <taxon>Bacillota</taxon>
        <taxon>Clostridia</taxon>
        <taxon>Lachnospirales</taxon>
        <taxon>Lachnospiraceae</taxon>
        <taxon>Candidatus Galacturonatibacter</taxon>
    </lineage>
</organism>
<dbReference type="PROSITE" id="PS50850">
    <property type="entry name" value="MFS"/>
    <property type="match status" value="1"/>
</dbReference>
<evidence type="ECO:0000256" key="4">
    <source>
        <dbReference type="ARBA" id="ARBA00022989"/>
    </source>
</evidence>
<keyword evidence="3 6" id="KW-0812">Transmembrane</keyword>
<feature type="transmembrane region" description="Helical" evidence="6">
    <location>
        <begin position="252"/>
        <end position="273"/>
    </location>
</feature>
<dbReference type="SUPFAM" id="SSF103473">
    <property type="entry name" value="MFS general substrate transporter"/>
    <property type="match status" value="1"/>
</dbReference>
<reference evidence="8 9" key="1">
    <citation type="submission" date="2019-09" db="EMBL/GenBank/DDBJ databases">
        <authorList>
            <person name="Valk L.C."/>
        </authorList>
    </citation>
    <scope>NUCLEOTIDE SEQUENCE [LARGE SCALE GENOMIC DNA]</scope>
    <source>
        <strain evidence="8">GalUA</strain>
    </source>
</reference>
<proteinExistence type="predicted"/>
<feature type="transmembrane region" description="Helical" evidence="6">
    <location>
        <begin position="34"/>
        <end position="54"/>
    </location>
</feature>
<evidence type="ECO:0000256" key="5">
    <source>
        <dbReference type="ARBA" id="ARBA00023136"/>
    </source>
</evidence>
<name>A0A7V7UCU5_9FIRM</name>
<reference evidence="8 9" key="2">
    <citation type="submission" date="2020-02" db="EMBL/GenBank/DDBJ databases">
        <title>Candidatus Galacturonibacter soehngenii shows hetero-acetogenic catabolism of galacturonic acid but lacks a canonical carbon monoxide dehydrogenase/acetyl-CoA synthase complex.</title>
        <authorList>
            <person name="Diender M."/>
            <person name="Stouten G.R."/>
            <person name="Petersen J.F."/>
            <person name="Nielsen P.H."/>
            <person name="Dueholm M.S."/>
            <person name="Pronk J.T."/>
            <person name="Van Loosdrecht M.C.M."/>
        </authorList>
    </citation>
    <scope>NUCLEOTIDE SEQUENCE [LARGE SCALE GENOMIC DNA]</scope>
    <source>
        <strain evidence="8">GalUA</strain>
    </source>
</reference>
<feature type="domain" description="Major facilitator superfamily (MFS) profile" evidence="7">
    <location>
        <begin position="1"/>
        <end position="405"/>
    </location>
</feature>
<dbReference type="Proteomes" id="UP000461768">
    <property type="component" value="Unassembled WGS sequence"/>
</dbReference>
<dbReference type="RefSeq" id="WP_151142283.1">
    <property type="nucleotide sequence ID" value="NZ_WAGX01000004.1"/>
</dbReference>
<feature type="transmembrane region" description="Helical" evidence="6">
    <location>
        <begin position="90"/>
        <end position="113"/>
    </location>
</feature>
<dbReference type="InterPro" id="IPR020846">
    <property type="entry name" value="MFS_dom"/>
</dbReference>
<keyword evidence="9" id="KW-1185">Reference proteome</keyword>
<gene>
    <name evidence="8" type="ORF">F7O84_04250</name>
</gene>
<keyword evidence="4 6" id="KW-1133">Transmembrane helix</keyword>
<dbReference type="PANTHER" id="PTHR23530">
    <property type="entry name" value="TRANSPORT PROTEIN-RELATED"/>
    <property type="match status" value="1"/>
</dbReference>
<feature type="transmembrane region" description="Helical" evidence="6">
    <location>
        <begin position="345"/>
        <end position="370"/>
    </location>
</feature>
<dbReference type="InterPro" id="IPR011701">
    <property type="entry name" value="MFS"/>
</dbReference>
<feature type="transmembrane region" description="Helical" evidence="6">
    <location>
        <begin position="310"/>
        <end position="333"/>
    </location>
</feature>
<feature type="transmembrane region" description="Helical" evidence="6">
    <location>
        <begin position="160"/>
        <end position="180"/>
    </location>
</feature>
<comment type="subcellular location">
    <subcellularLocation>
        <location evidence="1">Cell membrane</location>
        <topology evidence="1">Multi-pass membrane protein</topology>
    </subcellularLocation>
</comment>
<evidence type="ECO:0000256" key="1">
    <source>
        <dbReference type="ARBA" id="ARBA00004651"/>
    </source>
</evidence>
<accession>A0A7V7UCU5</accession>
<dbReference type="EMBL" id="WAGX01000004">
    <property type="protein sequence ID" value="KAB1439611.1"/>
    <property type="molecule type" value="Genomic_DNA"/>
</dbReference>
<dbReference type="PANTHER" id="PTHR23530:SF1">
    <property type="entry name" value="PERMEASE, MAJOR FACILITATOR SUPERFAMILY-RELATED"/>
    <property type="match status" value="1"/>
</dbReference>
<dbReference type="OrthoDB" id="9816124at2"/>
<evidence type="ECO:0000313" key="8">
    <source>
        <dbReference type="EMBL" id="KAB1439611.1"/>
    </source>
</evidence>
<feature type="transmembrane region" description="Helical" evidence="6">
    <location>
        <begin position="376"/>
        <end position="399"/>
    </location>
</feature>
<dbReference type="GO" id="GO:0022857">
    <property type="term" value="F:transmembrane transporter activity"/>
    <property type="evidence" value="ECO:0007669"/>
    <property type="project" value="InterPro"/>
</dbReference>
<evidence type="ECO:0000256" key="2">
    <source>
        <dbReference type="ARBA" id="ARBA00022448"/>
    </source>
</evidence>
<feature type="transmembrane region" description="Helical" evidence="6">
    <location>
        <begin position="219"/>
        <end position="240"/>
    </location>
</feature>
<keyword evidence="5 6" id="KW-0472">Membrane</keyword>
<dbReference type="InterPro" id="IPR036259">
    <property type="entry name" value="MFS_trans_sf"/>
</dbReference>
<evidence type="ECO:0000259" key="7">
    <source>
        <dbReference type="PROSITE" id="PS50850"/>
    </source>
</evidence>
<dbReference type="GO" id="GO:0005886">
    <property type="term" value="C:plasma membrane"/>
    <property type="evidence" value="ECO:0007669"/>
    <property type="project" value="UniProtKB-SubCell"/>
</dbReference>
<feature type="transmembrane region" description="Helical" evidence="6">
    <location>
        <begin position="7"/>
        <end position="28"/>
    </location>
</feature>
<dbReference type="InterPro" id="IPR053160">
    <property type="entry name" value="MFS_DHA3_Transporter"/>
</dbReference>
<protein>
    <submittedName>
        <fullName evidence="8">MFS transporter</fullName>
    </submittedName>
</protein>
<dbReference type="AlphaFoldDB" id="A0A7V7UCU5"/>
<feature type="transmembrane region" description="Helical" evidence="6">
    <location>
        <begin position="285"/>
        <end position="304"/>
    </location>
</feature>
<evidence type="ECO:0000256" key="6">
    <source>
        <dbReference type="SAM" id="Phobius"/>
    </source>
</evidence>
<keyword evidence="2" id="KW-0813">Transport</keyword>
<evidence type="ECO:0000256" key="3">
    <source>
        <dbReference type="ARBA" id="ARBA00022692"/>
    </source>
</evidence>
<comment type="caution">
    <text evidence="8">The sequence shown here is derived from an EMBL/GenBank/DDBJ whole genome shotgun (WGS) entry which is preliminary data.</text>
</comment>
<dbReference type="Pfam" id="PF07690">
    <property type="entry name" value="MFS_1"/>
    <property type="match status" value="1"/>
</dbReference>
<sequence>MIKIGQIILALNYFSLGIMAPVLNLILLDKGATLQTLPLLLAVYSCTVFLFELPSGICADTYGRKIVFMLACVFQICSNVTLIFTNHMILLPFVAIMMGFGRAFSSGSLDALLIDDVLESKGETSLPYITSKLAIVEGAGLTLGGITGGLLTLFRPQYQSNMLVCIIANGLAFLLCHFFIKENQVVKSSKQVENNVAIRLPNIKSLITQNTPSKYSNRLWWIVFGMFFTGIAMSVTETYWQSAFQEMQNNSVWLLGVISSLGFVASMLGNVIVGNILARLEQKRWILLYGCRFILAIVLIMIAVQRSRLGFIMVYALLYFTLGTSSVVENTLLHQLIPSKLRASFLSLTSFVLQIGFFIASVISNIFVPILHFSGLWILSGILMFLYTIMMIGISFLSLQRKIYKSESAKKEI</sequence>
<dbReference type="Gene3D" id="1.20.1250.20">
    <property type="entry name" value="MFS general substrate transporter like domains"/>
    <property type="match status" value="1"/>
</dbReference>